<evidence type="ECO:0000256" key="2">
    <source>
        <dbReference type="SAM" id="Phobius"/>
    </source>
</evidence>
<proteinExistence type="predicted"/>
<keyword evidence="5" id="KW-0614">Plasmid</keyword>
<dbReference type="OrthoDB" id="1098280at2"/>
<dbReference type="Pfam" id="PF04773">
    <property type="entry name" value="FecR"/>
    <property type="match status" value="1"/>
</dbReference>
<dbReference type="RefSeq" id="WP_108547813.1">
    <property type="nucleotide sequence ID" value="NZ_CP028903.1"/>
</dbReference>
<feature type="transmembrane region" description="Helical" evidence="2">
    <location>
        <begin position="122"/>
        <end position="139"/>
    </location>
</feature>
<evidence type="ECO:0000259" key="4">
    <source>
        <dbReference type="Pfam" id="PF16220"/>
    </source>
</evidence>
<dbReference type="EMBL" id="CP028903">
    <property type="protein sequence ID" value="AWB07531.1"/>
    <property type="molecule type" value="Genomic_DNA"/>
</dbReference>
<dbReference type="Pfam" id="PF16220">
    <property type="entry name" value="DUF4880"/>
    <property type="match status" value="1"/>
</dbReference>
<keyword evidence="2" id="KW-0472">Membrane</keyword>
<feature type="domain" description="FecR protein" evidence="3">
    <location>
        <begin position="148"/>
        <end position="239"/>
    </location>
</feature>
<evidence type="ECO:0000313" key="6">
    <source>
        <dbReference type="Proteomes" id="UP000077405"/>
    </source>
</evidence>
<protein>
    <submittedName>
        <fullName evidence="5">Iron dicitrate transport regulator FecR</fullName>
    </submittedName>
</protein>
<evidence type="ECO:0000256" key="1">
    <source>
        <dbReference type="SAM" id="MobiDB-lite"/>
    </source>
</evidence>
<gene>
    <name evidence="5" type="ORF">A6A40_21170</name>
</gene>
<feature type="compositionally biased region" description="Low complexity" evidence="1">
    <location>
        <begin position="73"/>
        <end position="89"/>
    </location>
</feature>
<dbReference type="InterPro" id="IPR032623">
    <property type="entry name" value="FecR_N"/>
</dbReference>
<dbReference type="PANTHER" id="PTHR30273:SF2">
    <property type="entry name" value="PROTEIN FECR"/>
    <property type="match status" value="1"/>
</dbReference>
<accession>A0A2R4VSZ9</accession>
<dbReference type="GO" id="GO:0016989">
    <property type="term" value="F:sigma factor antagonist activity"/>
    <property type="evidence" value="ECO:0007669"/>
    <property type="project" value="TreeGrafter"/>
</dbReference>
<sequence>MPDDTDSSLPLEQALDWFIRLQADDADEVCRQACSDWCAADPRNARAWDLTQGMWASPLLTEALASIAPPDVMPSAGPASGPPADAAMPAPVPQPRRSRSGNRSWSRQPARRRTMGRLAKRAAAWGAVALFAVVLGWAADLPLRLQADHRTATGMQERVVLADGSRVLMDTGTALAADVDETERSTRLLRGAAFFEVTPDPTRPFRITAGPAVVTVVGTAFAVRYLDDRVTVTVRHGTVDVARPGSPAVRLRAGEEVAVTATAIGAGHPADLAAALGWVDGRLVFEDRPLGEVLGELDRYHPGLIVVPDSLASRRITGNYRLDDPVRTAASLAELVRAEMLRVSDALLILRPRS</sequence>
<dbReference type="Proteomes" id="UP000077405">
    <property type="component" value="Plasmid pYZ2"/>
</dbReference>
<keyword evidence="2" id="KW-1133">Transmembrane helix</keyword>
<keyword evidence="2" id="KW-0812">Transmembrane</keyword>
<evidence type="ECO:0000259" key="3">
    <source>
        <dbReference type="Pfam" id="PF04773"/>
    </source>
</evidence>
<organism evidence="5 6">
    <name type="scientific">Azospirillum humicireducens</name>
    <dbReference type="NCBI Taxonomy" id="1226968"/>
    <lineage>
        <taxon>Bacteria</taxon>
        <taxon>Pseudomonadati</taxon>
        <taxon>Pseudomonadota</taxon>
        <taxon>Alphaproteobacteria</taxon>
        <taxon>Rhodospirillales</taxon>
        <taxon>Azospirillaceae</taxon>
        <taxon>Azospirillum</taxon>
    </lineage>
</organism>
<keyword evidence="6" id="KW-1185">Reference proteome</keyword>
<feature type="domain" description="FecR N-terminal" evidence="4">
    <location>
        <begin position="12"/>
        <end position="50"/>
    </location>
</feature>
<dbReference type="PANTHER" id="PTHR30273">
    <property type="entry name" value="PERIPLASMIC SIGNAL SENSOR AND SIGMA FACTOR ACTIVATOR FECR-RELATED"/>
    <property type="match status" value="1"/>
</dbReference>
<reference evidence="5 6" key="1">
    <citation type="submission" date="2018-04" db="EMBL/GenBank/DDBJ databases">
        <title>Complete genome sequence of the nitrogen-fixing bacterium Azospirillum humicireducens type strain SgZ-5.</title>
        <authorList>
            <person name="Yu Z."/>
        </authorList>
    </citation>
    <scope>NUCLEOTIDE SEQUENCE [LARGE SCALE GENOMIC DNA]</scope>
    <source>
        <strain evidence="5 6">SgZ-5</strain>
        <plasmid evidence="5 6">pYZ2</plasmid>
    </source>
</reference>
<evidence type="ECO:0000313" key="5">
    <source>
        <dbReference type="EMBL" id="AWB07531.1"/>
    </source>
</evidence>
<dbReference type="InterPro" id="IPR006860">
    <property type="entry name" value="FecR"/>
</dbReference>
<dbReference type="Gene3D" id="2.60.120.1440">
    <property type="match status" value="1"/>
</dbReference>
<dbReference type="AlphaFoldDB" id="A0A2R4VSZ9"/>
<dbReference type="InterPro" id="IPR012373">
    <property type="entry name" value="Ferrdict_sens_TM"/>
</dbReference>
<dbReference type="Gene3D" id="3.55.50.30">
    <property type="match status" value="1"/>
</dbReference>
<name>A0A2R4VSZ9_9PROT</name>
<feature type="region of interest" description="Disordered" evidence="1">
    <location>
        <begin position="71"/>
        <end position="113"/>
    </location>
</feature>
<dbReference type="KEGG" id="ahu:A6A40_21170"/>
<geneLocation type="plasmid" evidence="5 6">
    <name>pYZ2</name>
</geneLocation>
<dbReference type="PIRSF" id="PIRSF018266">
    <property type="entry name" value="FecR"/>
    <property type="match status" value="1"/>
</dbReference>